<reference evidence="8" key="1">
    <citation type="submission" date="2021-02" db="EMBL/GenBank/DDBJ databases">
        <title>First Annotated Genome of the Yellow-green Alga Tribonema minus.</title>
        <authorList>
            <person name="Mahan K.M."/>
        </authorList>
    </citation>
    <scope>NUCLEOTIDE SEQUENCE</scope>
    <source>
        <strain evidence="8">UTEX B ZZ1240</strain>
    </source>
</reference>
<comment type="caution">
    <text evidence="8">The sequence shown here is derived from an EMBL/GenBank/DDBJ whole genome shotgun (WGS) entry which is preliminary data.</text>
</comment>
<feature type="transmembrane region" description="Helical" evidence="7">
    <location>
        <begin position="448"/>
        <end position="468"/>
    </location>
</feature>
<dbReference type="GO" id="GO:0016020">
    <property type="term" value="C:membrane"/>
    <property type="evidence" value="ECO:0007669"/>
    <property type="project" value="UniProtKB-SubCell"/>
</dbReference>
<keyword evidence="6 7" id="KW-0472">Membrane</keyword>
<feature type="transmembrane region" description="Helical" evidence="7">
    <location>
        <begin position="220"/>
        <end position="243"/>
    </location>
</feature>
<organism evidence="8 9">
    <name type="scientific">Tribonema minus</name>
    <dbReference type="NCBI Taxonomy" id="303371"/>
    <lineage>
        <taxon>Eukaryota</taxon>
        <taxon>Sar</taxon>
        <taxon>Stramenopiles</taxon>
        <taxon>Ochrophyta</taxon>
        <taxon>PX clade</taxon>
        <taxon>Xanthophyceae</taxon>
        <taxon>Tribonematales</taxon>
        <taxon>Tribonemataceae</taxon>
        <taxon>Tribonema</taxon>
    </lineage>
</organism>
<keyword evidence="3" id="KW-0813">Transport</keyword>
<dbReference type="OrthoDB" id="754047at2759"/>
<feature type="transmembrane region" description="Helical" evidence="7">
    <location>
        <begin position="335"/>
        <end position="352"/>
    </location>
</feature>
<dbReference type="Proteomes" id="UP000664859">
    <property type="component" value="Unassembled WGS sequence"/>
</dbReference>
<keyword evidence="4 7" id="KW-0812">Transmembrane</keyword>
<evidence type="ECO:0000256" key="1">
    <source>
        <dbReference type="ARBA" id="ARBA00004141"/>
    </source>
</evidence>
<evidence type="ECO:0000256" key="3">
    <source>
        <dbReference type="ARBA" id="ARBA00022448"/>
    </source>
</evidence>
<feature type="transmembrane region" description="Helical" evidence="7">
    <location>
        <begin position="405"/>
        <end position="427"/>
    </location>
</feature>
<evidence type="ECO:0000256" key="7">
    <source>
        <dbReference type="SAM" id="Phobius"/>
    </source>
</evidence>
<feature type="transmembrane region" description="Helical" evidence="7">
    <location>
        <begin position="263"/>
        <end position="283"/>
    </location>
</feature>
<evidence type="ECO:0000256" key="6">
    <source>
        <dbReference type="ARBA" id="ARBA00023136"/>
    </source>
</evidence>
<dbReference type="InterPro" id="IPR039309">
    <property type="entry name" value="BT1"/>
</dbReference>
<dbReference type="Pfam" id="PF03092">
    <property type="entry name" value="BT1"/>
    <property type="match status" value="1"/>
</dbReference>
<feature type="transmembrane region" description="Helical" evidence="7">
    <location>
        <begin position="78"/>
        <end position="98"/>
    </location>
</feature>
<evidence type="ECO:0000313" key="9">
    <source>
        <dbReference type="Proteomes" id="UP000664859"/>
    </source>
</evidence>
<evidence type="ECO:0000313" key="8">
    <source>
        <dbReference type="EMBL" id="KAG5189126.1"/>
    </source>
</evidence>
<feature type="transmembrane region" description="Helical" evidence="7">
    <location>
        <begin position="12"/>
        <end position="35"/>
    </location>
</feature>
<feature type="transmembrane region" description="Helical" evidence="7">
    <location>
        <begin position="295"/>
        <end position="315"/>
    </location>
</feature>
<feature type="transmembrane region" description="Helical" evidence="7">
    <location>
        <begin position="47"/>
        <end position="66"/>
    </location>
</feature>
<dbReference type="InterPro" id="IPR036259">
    <property type="entry name" value="MFS_trans_sf"/>
</dbReference>
<name>A0A835Z8G1_9STRA</name>
<accession>A0A835Z8G1</accession>
<feature type="transmembrane region" description="Helical" evidence="7">
    <location>
        <begin position="179"/>
        <end position="199"/>
    </location>
</feature>
<dbReference type="EMBL" id="JAFCMP010000057">
    <property type="protein sequence ID" value="KAG5189126.1"/>
    <property type="molecule type" value="Genomic_DNA"/>
</dbReference>
<evidence type="ECO:0000256" key="2">
    <source>
        <dbReference type="ARBA" id="ARBA00007015"/>
    </source>
</evidence>
<evidence type="ECO:0000256" key="5">
    <source>
        <dbReference type="ARBA" id="ARBA00022989"/>
    </source>
</evidence>
<gene>
    <name evidence="8" type="ORF">JKP88DRAFT_257083</name>
</gene>
<proteinExistence type="inferred from homology"/>
<dbReference type="Gene3D" id="1.20.1250.20">
    <property type="entry name" value="MFS general substrate transporter like domains"/>
    <property type="match status" value="1"/>
</dbReference>
<protein>
    <submittedName>
        <fullName evidence="8">Biopterin transport-related protein BT1</fullName>
    </submittedName>
</protein>
<dbReference type="PANTHER" id="PTHR31585">
    <property type="entry name" value="FOLATE-BIOPTERIN TRANSPORTER 1, CHLOROPLASTIC"/>
    <property type="match status" value="1"/>
</dbReference>
<dbReference type="AlphaFoldDB" id="A0A835Z8G1"/>
<keyword evidence="5 7" id="KW-1133">Transmembrane helix</keyword>
<comment type="similarity">
    <text evidence="2">Belongs to the major facilitator superfamily. Folate-biopterin transporter (TC 2.A.71) family.</text>
</comment>
<sequence length="469" mass="51521">MSDIWAAPNRAVPASYFCVGIAMSFLRTPVSYYLVHELGASPSQQNVVVTLAMLPWSFKLVYGFISDNFPIGGMRRKPYFIAGWFIYSMCNLLLAATGRPGVQSVALLQLLGTCGFMMSDVTTDAIIVERSKNEPEETRGSMQATGYATRFCGSLLGSVLGTCVYNKERWGWGMTIGEVFLLNGLFPLLVVAPFMWTLRESAYVPRPGDRAAALRAQCDAIFTALSLRSVFVPMAVVFTYNLFQVPNAAWRSFLVEGLKFESFDLGLIGIVGSLFSSCGLIAYKRCFMGTGWRTIYRVTTTLTCFFSVVQLLLIFRVNQRFGVGDLAFALGDDALAEFVSAIQFLPVCQMYISMCPEGTEGTTYAILTTLSNVAGAVSFSIGTLLTHLWDVSNEAFAAGQFGGMWRLTLLTSLIQPLPLVLMGYLPANAEQQRAMQGNKESYRWGGTAFLVVLFGSLAWTIIESLIVIL</sequence>
<comment type="subcellular location">
    <subcellularLocation>
        <location evidence="1">Membrane</location>
        <topology evidence="1">Multi-pass membrane protein</topology>
    </subcellularLocation>
</comment>
<evidence type="ECO:0000256" key="4">
    <source>
        <dbReference type="ARBA" id="ARBA00022692"/>
    </source>
</evidence>
<keyword evidence="9" id="KW-1185">Reference proteome</keyword>
<dbReference type="PANTHER" id="PTHR31585:SF5">
    <property type="entry name" value="RNA-BINDING S4 DOMAIN-CONTAINING PROTEIN"/>
    <property type="match status" value="1"/>
</dbReference>
<feature type="transmembrane region" description="Helical" evidence="7">
    <location>
        <begin position="364"/>
        <end position="385"/>
    </location>
</feature>
<dbReference type="SUPFAM" id="SSF103473">
    <property type="entry name" value="MFS general substrate transporter"/>
    <property type="match status" value="1"/>
</dbReference>